<dbReference type="InterPro" id="IPR011010">
    <property type="entry name" value="DNA_brk_join_enz"/>
</dbReference>
<dbReference type="InterPro" id="IPR002104">
    <property type="entry name" value="Integrase_catalytic"/>
</dbReference>
<keyword evidence="1 3" id="KW-0238">DNA-binding</keyword>
<dbReference type="RefSeq" id="WP_094762878.1">
    <property type="nucleotide sequence ID" value="NZ_FQZL01000017.1"/>
</dbReference>
<proteinExistence type="predicted"/>
<dbReference type="EMBL" id="FQZL01000017">
    <property type="protein sequence ID" value="SHJ33508.1"/>
    <property type="molecule type" value="Genomic_DNA"/>
</dbReference>
<evidence type="ECO:0000256" key="1">
    <source>
        <dbReference type="ARBA" id="ARBA00023125"/>
    </source>
</evidence>
<gene>
    <name evidence="6" type="ORF">SAMN02745751_02313</name>
</gene>
<dbReference type="AlphaFoldDB" id="A0A1M6IGF6"/>
<dbReference type="CDD" id="cd01188">
    <property type="entry name" value="INT_RitA_C_like"/>
    <property type="match status" value="1"/>
</dbReference>
<dbReference type="GO" id="GO:0015074">
    <property type="term" value="P:DNA integration"/>
    <property type="evidence" value="ECO:0007669"/>
    <property type="project" value="InterPro"/>
</dbReference>
<dbReference type="OrthoDB" id="9785687at2"/>
<name>A0A1M6IGF6_9FIRM</name>
<reference evidence="6 7" key="1">
    <citation type="submission" date="2016-11" db="EMBL/GenBank/DDBJ databases">
        <authorList>
            <person name="Jaros S."/>
            <person name="Januszkiewicz K."/>
            <person name="Wedrychowicz H."/>
        </authorList>
    </citation>
    <scope>NUCLEOTIDE SEQUENCE [LARGE SCALE GENOMIC DNA]</scope>
    <source>
        <strain evidence="6 7">DSM 17477</strain>
    </source>
</reference>
<accession>A0A1M6IGF6</accession>
<dbReference type="PANTHER" id="PTHR30349:SF81">
    <property type="entry name" value="TYROSINE RECOMBINASE XERC"/>
    <property type="match status" value="1"/>
</dbReference>
<dbReference type="InterPro" id="IPR050090">
    <property type="entry name" value="Tyrosine_recombinase_XerCD"/>
</dbReference>
<dbReference type="GO" id="GO:0003677">
    <property type="term" value="F:DNA binding"/>
    <property type="evidence" value="ECO:0007669"/>
    <property type="project" value="UniProtKB-UniRule"/>
</dbReference>
<evidence type="ECO:0000313" key="7">
    <source>
        <dbReference type="Proteomes" id="UP000184052"/>
    </source>
</evidence>
<dbReference type="Gene3D" id="1.10.443.10">
    <property type="entry name" value="Intergrase catalytic core"/>
    <property type="match status" value="1"/>
</dbReference>
<dbReference type="InterPro" id="IPR044068">
    <property type="entry name" value="CB"/>
</dbReference>
<dbReference type="PROSITE" id="PS51898">
    <property type="entry name" value="TYR_RECOMBINASE"/>
    <property type="match status" value="1"/>
</dbReference>
<feature type="domain" description="Tyr recombinase" evidence="4">
    <location>
        <begin position="241"/>
        <end position="428"/>
    </location>
</feature>
<evidence type="ECO:0000256" key="2">
    <source>
        <dbReference type="ARBA" id="ARBA00023172"/>
    </source>
</evidence>
<protein>
    <submittedName>
        <fullName evidence="6">Site-specific recombinase XerD</fullName>
    </submittedName>
</protein>
<dbReference type="PROSITE" id="PS51900">
    <property type="entry name" value="CB"/>
    <property type="match status" value="1"/>
</dbReference>
<dbReference type="Gene3D" id="1.10.150.130">
    <property type="match status" value="1"/>
</dbReference>
<keyword evidence="7" id="KW-1185">Reference proteome</keyword>
<dbReference type="InterPro" id="IPR013762">
    <property type="entry name" value="Integrase-like_cat_sf"/>
</dbReference>
<sequence>MIQLTIMLARVSSVNRGVERCGFNNNHNNRCLSYEVIYRELERQKYAAGTIKIYRMIYNGLVKYMSSQEITTFDEKVCLDYLYFRTGCIKDGIYGKGNQKVNQVLKPLEVLMHYIDTGNVEYRIRPRLAPYCCPKQFIEEFNQLQNEFEERHYASATIKCNIQKIKKFLVFLDSEGINSSEEIDASIITKFLKKYEGNKPKYVSTIICVLRNYFTFLYVQGYTSKNKSVVLPKIRIMRNAFIPYTWKQEDVRKLLSVIDRGDAKGKRDYAILLLVVRLGLRVSDIRNMRLANIYWKRKLIILDQTKTKNRIELPLLDDIGWAIIDYLQNGRPKTTCDRIFVRHRAPYEAVGENESFYRELHRYMVAGNIEMPLDSHCGLHSLRSTLARNMLEAETPLPIISETLGHKCIHTTSIYLKIDLEGLRKCALDPEEVFQS</sequence>
<evidence type="ECO:0000313" key="6">
    <source>
        <dbReference type="EMBL" id="SHJ33508.1"/>
    </source>
</evidence>
<dbReference type="PANTHER" id="PTHR30349">
    <property type="entry name" value="PHAGE INTEGRASE-RELATED"/>
    <property type="match status" value="1"/>
</dbReference>
<dbReference type="InterPro" id="IPR010998">
    <property type="entry name" value="Integrase_recombinase_N"/>
</dbReference>
<keyword evidence="2" id="KW-0233">DNA recombination</keyword>
<organism evidence="6 7">
    <name type="scientific">Dethiosulfatibacter aminovorans DSM 17477</name>
    <dbReference type="NCBI Taxonomy" id="1121476"/>
    <lineage>
        <taxon>Bacteria</taxon>
        <taxon>Bacillati</taxon>
        <taxon>Bacillota</taxon>
        <taxon>Tissierellia</taxon>
        <taxon>Dethiosulfatibacter</taxon>
    </lineage>
</organism>
<evidence type="ECO:0000259" key="5">
    <source>
        <dbReference type="PROSITE" id="PS51900"/>
    </source>
</evidence>
<feature type="domain" description="Core-binding (CB)" evidence="5">
    <location>
        <begin position="139"/>
        <end position="218"/>
    </location>
</feature>
<evidence type="ECO:0000259" key="4">
    <source>
        <dbReference type="PROSITE" id="PS51898"/>
    </source>
</evidence>
<evidence type="ECO:0000256" key="3">
    <source>
        <dbReference type="PROSITE-ProRule" id="PRU01248"/>
    </source>
</evidence>
<dbReference type="GO" id="GO:0006310">
    <property type="term" value="P:DNA recombination"/>
    <property type="evidence" value="ECO:0007669"/>
    <property type="project" value="UniProtKB-KW"/>
</dbReference>
<dbReference type="SUPFAM" id="SSF56349">
    <property type="entry name" value="DNA breaking-rejoining enzymes"/>
    <property type="match status" value="1"/>
</dbReference>
<dbReference type="Proteomes" id="UP000184052">
    <property type="component" value="Unassembled WGS sequence"/>
</dbReference>
<dbReference type="STRING" id="1121476.SAMN02745751_02313"/>
<dbReference type="Pfam" id="PF00589">
    <property type="entry name" value="Phage_integrase"/>
    <property type="match status" value="1"/>
</dbReference>